<dbReference type="SMART" id="SM00746">
    <property type="entry name" value="TRASH"/>
    <property type="match status" value="1"/>
</dbReference>
<dbReference type="Pfam" id="PF19335">
    <property type="entry name" value="HMBD"/>
    <property type="match status" value="1"/>
</dbReference>
<dbReference type="GO" id="GO:0043682">
    <property type="term" value="F:P-type divalent copper transporter activity"/>
    <property type="evidence" value="ECO:0007669"/>
    <property type="project" value="TreeGrafter"/>
</dbReference>
<dbReference type="InterPro" id="IPR045800">
    <property type="entry name" value="HMBD"/>
</dbReference>
<reference evidence="4" key="1">
    <citation type="submission" date="2024-01" db="EMBL/GenBank/DDBJ databases">
        <title>The first autotrophic representatives of the genus Thermodesulfovibrio.</title>
        <authorList>
            <person name="Maltseva A.I."/>
            <person name="Elcheninov A.G."/>
            <person name="Kublanov I.V."/>
            <person name="Lebedinsky A.V."/>
            <person name="Frolov E.N."/>
        </authorList>
    </citation>
    <scope>NUCLEOTIDE SEQUENCE</scope>
    <source>
        <strain evidence="4">3462-1</strain>
    </source>
</reference>
<keyword evidence="2" id="KW-0472">Membrane</keyword>
<proteinExistence type="predicted"/>
<dbReference type="GO" id="GO:0055070">
    <property type="term" value="P:copper ion homeostasis"/>
    <property type="evidence" value="ECO:0007669"/>
    <property type="project" value="TreeGrafter"/>
</dbReference>
<dbReference type="InterPro" id="IPR007029">
    <property type="entry name" value="YHS_dom"/>
</dbReference>
<dbReference type="EMBL" id="CP144374">
    <property type="protein sequence ID" value="XCH47811.1"/>
    <property type="molecule type" value="Genomic_DNA"/>
</dbReference>
<dbReference type="InterPro" id="IPR009078">
    <property type="entry name" value="Ferritin-like_SF"/>
</dbReference>
<dbReference type="PANTHER" id="PTHR43520">
    <property type="entry name" value="ATP7, ISOFORM B"/>
    <property type="match status" value="1"/>
</dbReference>
<evidence type="ECO:0000256" key="1">
    <source>
        <dbReference type="ARBA" id="ARBA00022967"/>
    </source>
</evidence>
<keyword evidence="1" id="KW-1278">Translocase</keyword>
<dbReference type="SUPFAM" id="SSF47240">
    <property type="entry name" value="Ferritin-like"/>
    <property type="match status" value="1"/>
</dbReference>
<dbReference type="KEGG" id="tob:V4D31_05515"/>
<keyword evidence="2" id="KW-0812">Transmembrane</keyword>
<feature type="transmembrane region" description="Helical" evidence="2">
    <location>
        <begin position="203"/>
        <end position="226"/>
    </location>
</feature>
<accession>A0AAU8H0J7</accession>
<dbReference type="GO" id="GO:0016491">
    <property type="term" value="F:oxidoreductase activity"/>
    <property type="evidence" value="ECO:0007669"/>
    <property type="project" value="InterPro"/>
</dbReference>
<dbReference type="Gene3D" id="1.10.620.20">
    <property type="entry name" value="Ribonucleotide Reductase, subunit A"/>
    <property type="match status" value="1"/>
</dbReference>
<protein>
    <submittedName>
        <fullName evidence="4">YHS domain-containing protein</fullName>
    </submittedName>
</protein>
<dbReference type="AlphaFoldDB" id="A0AAU8H0J7"/>
<dbReference type="InterPro" id="IPR012348">
    <property type="entry name" value="RNR-like"/>
</dbReference>
<feature type="domain" description="TRASH" evidence="3">
    <location>
        <begin position="5"/>
        <end position="43"/>
    </location>
</feature>
<evidence type="ECO:0000256" key="2">
    <source>
        <dbReference type="SAM" id="Phobius"/>
    </source>
</evidence>
<evidence type="ECO:0000259" key="3">
    <source>
        <dbReference type="SMART" id="SM00746"/>
    </source>
</evidence>
<sequence length="256" mass="28939">MKVIDPVCKMLIEDKDAAETSIYKGITYYFCSKHCKEKFDKNPEIYLTEEPSTSLTKEITFKSSIHREDHKHCPKCGHASKPITPAGSQAKVEWTCPMHPEIIRDAPGICPICGMALEPKTVSVDEKENPELIDMRRRFWISFVLTIPLILVTMGPVISMPLKKFFPHELMKWLEFIVATPVVLWGGLPFFVRFWQSISSRNLNMFTLIGLGVGVAYGYSVVATFMPEIFPPSFRKNGEVPVYFEAAAVIVSWSGA</sequence>
<dbReference type="GO" id="GO:0005507">
    <property type="term" value="F:copper ion binding"/>
    <property type="evidence" value="ECO:0007669"/>
    <property type="project" value="TreeGrafter"/>
</dbReference>
<dbReference type="PANTHER" id="PTHR43520:SF8">
    <property type="entry name" value="P-TYPE CU(+) TRANSPORTER"/>
    <property type="match status" value="1"/>
</dbReference>
<evidence type="ECO:0000313" key="4">
    <source>
        <dbReference type="EMBL" id="XCH47811.1"/>
    </source>
</evidence>
<keyword evidence="2" id="KW-1133">Transmembrane helix</keyword>
<dbReference type="InterPro" id="IPR011017">
    <property type="entry name" value="TRASH_dom"/>
</dbReference>
<feature type="transmembrane region" description="Helical" evidence="2">
    <location>
        <begin position="139"/>
        <end position="158"/>
    </location>
</feature>
<feature type="transmembrane region" description="Helical" evidence="2">
    <location>
        <begin position="170"/>
        <end position="191"/>
    </location>
</feature>
<dbReference type="Pfam" id="PF04945">
    <property type="entry name" value="YHS"/>
    <property type="match status" value="1"/>
</dbReference>
<dbReference type="GO" id="GO:0016020">
    <property type="term" value="C:membrane"/>
    <property type="evidence" value="ECO:0007669"/>
    <property type="project" value="TreeGrafter"/>
</dbReference>
<organism evidence="4">
    <name type="scientific">Thermodesulfovibrio obliviosus</name>
    <dbReference type="NCBI Taxonomy" id="3118332"/>
    <lineage>
        <taxon>Bacteria</taxon>
        <taxon>Pseudomonadati</taxon>
        <taxon>Nitrospirota</taxon>
        <taxon>Thermodesulfovibrionia</taxon>
        <taxon>Thermodesulfovibrionales</taxon>
        <taxon>Thermodesulfovibrionaceae</taxon>
        <taxon>Thermodesulfovibrio</taxon>
    </lineage>
</organism>
<gene>
    <name evidence="4" type="ORF">V4D31_05515</name>
</gene>
<name>A0AAU8H0J7_9BACT</name>